<feature type="transmembrane region" description="Helical" evidence="2">
    <location>
        <begin position="6"/>
        <end position="22"/>
    </location>
</feature>
<reference evidence="4" key="1">
    <citation type="submission" date="2016-10" db="EMBL/GenBank/DDBJ databases">
        <authorList>
            <person name="Varghese N."/>
            <person name="Submissions S."/>
        </authorList>
    </citation>
    <scope>NUCLEOTIDE SEQUENCE [LARGE SCALE GENOMIC DNA]</scope>
    <source>
        <strain evidence="4">DSM 20524</strain>
    </source>
</reference>
<keyword evidence="4" id="KW-1185">Reference proteome</keyword>
<feature type="transmembrane region" description="Helical" evidence="2">
    <location>
        <begin position="43"/>
        <end position="65"/>
    </location>
</feature>
<feature type="compositionally biased region" description="Polar residues" evidence="1">
    <location>
        <begin position="204"/>
        <end position="213"/>
    </location>
</feature>
<gene>
    <name evidence="3" type="ORF">SAMN05661109_02643</name>
</gene>
<dbReference type="EMBL" id="FOGQ01000019">
    <property type="protein sequence ID" value="SES31096.1"/>
    <property type="molecule type" value="Genomic_DNA"/>
</dbReference>
<dbReference type="Proteomes" id="UP000198929">
    <property type="component" value="Unassembled WGS sequence"/>
</dbReference>
<evidence type="ECO:0000256" key="1">
    <source>
        <dbReference type="SAM" id="MobiDB-lite"/>
    </source>
</evidence>
<evidence type="ECO:0000256" key="2">
    <source>
        <dbReference type="SAM" id="Phobius"/>
    </source>
</evidence>
<name>A0A1H9WAW5_9CORY</name>
<evidence type="ECO:0000313" key="4">
    <source>
        <dbReference type="Proteomes" id="UP000198929"/>
    </source>
</evidence>
<feature type="compositionally biased region" description="Low complexity" evidence="1">
    <location>
        <begin position="214"/>
        <end position="224"/>
    </location>
</feature>
<protein>
    <submittedName>
        <fullName evidence="3">Uncharacterized protein</fullName>
    </submittedName>
</protein>
<evidence type="ECO:0000313" key="3">
    <source>
        <dbReference type="EMBL" id="SES31096.1"/>
    </source>
</evidence>
<organism evidence="3 4">
    <name type="scientific">Corynebacterium cystitidis DSM 20524</name>
    <dbReference type="NCBI Taxonomy" id="1121357"/>
    <lineage>
        <taxon>Bacteria</taxon>
        <taxon>Bacillati</taxon>
        <taxon>Actinomycetota</taxon>
        <taxon>Actinomycetes</taxon>
        <taxon>Mycobacteriales</taxon>
        <taxon>Corynebacteriaceae</taxon>
        <taxon>Corynebacterium</taxon>
    </lineage>
</organism>
<keyword evidence="2" id="KW-1133">Transmembrane helix</keyword>
<proteinExistence type="predicted"/>
<keyword evidence="2" id="KW-0472">Membrane</keyword>
<accession>A0A1H9WAW5</accession>
<feature type="region of interest" description="Disordered" evidence="1">
    <location>
        <begin position="189"/>
        <end position="224"/>
    </location>
</feature>
<dbReference type="AlphaFoldDB" id="A0A1H9WAW5"/>
<sequence>MGSEIVLIFSQTPVTFIRFFIVDGTGNRPTRKPYERKTMKRNLLTGLAAATLTLGLVSAPAAFAYEPGTEPITEEEIEQGHSEISFESSDGAYILPEQTLEFTADSVAEGITIRNAYVELEPGFTSAQWTIKRSVNEEDLPVLTITAPKAPEDQFGETQEYGEYTVQVRTSNWNSYSFTINFAPELPEVEEPEKPGEEPDSADGLSSNISDALQSSQGSQGSSGSSIIDILKDFFQKLLNIFR</sequence>
<keyword evidence="2" id="KW-0812">Transmembrane</keyword>